<dbReference type="Gene3D" id="3.40.50.300">
    <property type="entry name" value="P-loop containing nucleotide triphosphate hydrolases"/>
    <property type="match status" value="1"/>
</dbReference>
<dbReference type="InterPro" id="IPR027417">
    <property type="entry name" value="P-loop_NTPase"/>
</dbReference>
<dbReference type="GO" id="GO:0016020">
    <property type="term" value="C:membrane"/>
    <property type="evidence" value="ECO:0007669"/>
    <property type="project" value="UniProtKB-SubCell"/>
</dbReference>
<evidence type="ECO:0000259" key="3">
    <source>
        <dbReference type="Pfam" id="PF00005"/>
    </source>
</evidence>
<sequence length="270" mass="30215">MLFKSSNLVGLCNHCIRLSADVENQMISVERVLKYAELDPEESEPIQDAIETLDEPENKSKPPKYWTTEGRLEFQNVWLRYRPYSNFALKGRISTHSPYPDKVNSVYTLVNLKFLRIRLNLLHFCVLIKVGIIGPSGAGKSSLISALFRLVEAERGRIFIDSVDISSLPLSVLRRRLSIIPQEPFTFTGTIRQNIDPTEVCGDQQAWEALEAVDLRKMVESIPGKLDGSICEGGCNLSAGQRQLLTLARTIIRGNKILVIDEGTASVDPT</sequence>
<evidence type="ECO:0000256" key="1">
    <source>
        <dbReference type="ARBA" id="ARBA00022741"/>
    </source>
</evidence>
<keyword evidence="5" id="KW-1185">Reference proteome</keyword>
<evidence type="ECO:0000313" key="5">
    <source>
        <dbReference type="Proteomes" id="UP000784294"/>
    </source>
</evidence>
<dbReference type="InterPro" id="IPR050173">
    <property type="entry name" value="ABC_transporter_C-like"/>
</dbReference>
<dbReference type="OrthoDB" id="6500128at2759"/>
<dbReference type="PANTHER" id="PTHR24223">
    <property type="entry name" value="ATP-BINDING CASSETTE SUB-FAMILY C"/>
    <property type="match status" value="1"/>
</dbReference>
<evidence type="ECO:0000256" key="2">
    <source>
        <dbReference type="ARBA" id="ARBA00022840"/>
    </source>
</evidence>
<dbReference type="SUPFAM" id="SSF52540">
    <property type="entry name" value="P-loop containing nucleoside triphosphate hydrolases"/>
    <property type="match status" value="1"/>
</dbReference>
<accession>A0A448WE23</accession>
<reference evidence="4" key="1">
    <citation type="submission" date="2018-11" db="EMBL/GenBank/DDBJ databases">
        <authorList>
            <consortium name="Pathogen Informatics"/>
        </authorList>
    </citation>
    <scope>NUCLEOTIDE SEQUENCE</scope>
</reference>
<dbReference type="AlphaFoldDB" id="A0A448WE23"/>
<dbReference type="GO" id="GO:0042626">
    <property type="term" value="F:ATPase-coupled transmembrane transporter activity"/>
    <property type="evidence" value="ECO:0007669"/>
    <property type="project" value="TreeGrafter"/>
</dbReference>
<keyword evidence="1" id="KW-0547">Nucleotide-binding</keyword>
<dbReference type="EMBL" id="CAAALY010005908">
    <property type="protein sequence ID" value="VEL09268.1"/>
    <property type="molecule type" value="Genomic_DNA"/>
</dbReference>
<comment type="caution">
    <text evidence="4">The sequence shown here is derived from an EMBL/GenBank/DDBJ whole genome shotgun (WGS) entry which is preliminary data.</text>
</comment>
<dbReference type="GO" id="GO:0016887">
    <property type="term" value="F:ATP hydrolysis activity"/>
    <property type="evidence" value="ECO:0007669"/>
    <property type="project" value="InterPro"/>
</dbReference>
<dbReference type="Proteomes" id="UP000784294">
    <property type="component" value="Unassembled WGS sequence"/>
</dbReference>
<dbReference type="GO" id="GO:0005524">
    <property type="term" value="F:ATP binding"/>
    <property type="evidence" value="ECO:0007669"/>
    <property type="project" value="UniProtKB-KW"/>
</dbReference>
<evidence type="ECO:0000313" key="4">
    <source>
        <dbReference type="EMBL" id="VEL09268.1"/>
    </source>
</evidence>
<name>A0A448WE23_9PLAT</name>
<proteinExistence type="predicted"/>
<feature type="domain" description="ABC transporter" evidence="3">
    <location>
        <begin position="130"/>
        <end position="265"/>
    </location>
</feature>
<gene>
    <name evidence="4" type="ORF">PXEA_LOCUS2708</name>
</gene>
<organism evidence="4 5">
    <name type="scientific">Protopolystoma xenopodis</name>
    <dbReference type="NCBI Taxonomy" id="117903"/>
    <lineage>
        <taxon>Eukaryota</taxon>
        <taxon>Metazoa</taxon>
        <taxon>Spiralia</taxon>
        <taxon>Lophotrochozoa</taxon>
        <taxon>Platyhelminthes</taxon>
        <taxon>Monogenea</taxon>
        <taxon>Polyopisthocotylea</taxon>
        <taxon>Polystomatidea</taxon>
        <taxon>Polystomatidae</taxon>
        <taxon>Protopolystoma</taxon>
    </lineage>
</organism>
<dbReference type="InterPro" id="IPR003439">
    <property type="entry name" value="ABC_transporter-like_ATP-bd"/>
</dbReference>
<protein>
    <recommendedName>
        <fullName evidence="3">ABC transporter domain-containing protein</fullName>
    </recommendedName>
</protein>
<dbReference type="Pfam" id="PF00005">
    <property type="entry name" value="ABC_tran"/>
    <property type="match status" value="1"/>
</dbReference>
<keyword evidence="2" id="KW-0067">ATP-binding</keyword>